<keyword evidence="1" id="KW-0812">Transmembrane</keyword>
<evidence type="ECO:0000256" key="1">
    <source>
        <dbReference type="SAM" id="Phobius"/>
    </source>
</evidence>
<sequence length="161" mass="19065">MEKPLSNKNVYYLLIGAFSLFLFIELSYFLGFIFRDLLIISNQNPLLIFILNEGLEFFSFISFVIFGLRFLSRKSFTNKQIRSVTIFVIMSFVLTHVLQAFFRAFVDLEKTSLERFENYVSYLNKHSILYLIASLLSYSKYIIFALILFNYLRVNDFKTQS</sequence>
<feature type="transmembrane region" description="Helical" evidence="1">
    <location>
        <begin position="83"/>
        <end position="106"/>
    </location>
</feature>
<keyword evidence="1" id="KW-1133">Transmembrane helix</keyword>
<reference evidence="2 3" key="1">
    <citation type="submission" date="2024-02" db="EMBL/GenBank/DDBJ databases">
        <title>Winogradskyella poriferorum JCM 12885.</title>
        <authorList>
            <person name="Zhang D.-F."/>
            <person name="Fu Z.-Y."/>
        </authorList>
    </citation>
    <scope>NUCLEOTIDE SEQUENCE [LARGE SCALE GENOMIC DNA]</scope>
    <source>
        <strain evidence="2 3">JCM 12885</strain>
    </source>
</reference>
<evidence type="ECO:0000313" key="3">
    <source>
        <dbReference type="Proteomes" id="UP001356704"/>
    </source>
</evidence>
<feature type="transmembrane region" description="Helical" evidence="1">
    <location>
        <begin position="12"/>
        <end position="34"/>
    </location>
</feature>
<name>A0ABU7W5B7_9FLAO</name>
<evidence type="ECO:0000313" key="2">
    <source>
        <dbReference type="EMBL" id="MEF3078309.1"/>
    </source>
</evidence>
<feature type="transmembrane region" description="Helical" evidence="1">
    <location>
        <begin position="46"/>
        <end position="71"/>
    </location>
</feature>
<dbReference type="EMBL" id="JAZHOU010000001">
    <property type="protein sequence ID" value="MEF3078309.1"/>
    <property type="molecule type" value="Genomic_DNA"/>
</dbReference>
<proteinExistence type="predicted"/>
<gene>
    <name evidence="2" type="ORF">V1468_04760</name>
</gene>
<feature type="transmembrane region" description="Helical" evidence="1">
    <location>
        <begin position="128"/>
        <end position="152"/>
    </location>
</feature>
<dbReference type="RefSeq" id="WP_331809092.1">
    <property type="nucleotide sequence ID" value="NZ_JAZHOU010000001.1"/>
</dbReference>
<keyword evidence="1" id="KW-0472">Membrane</keyword>
<organism evidence="2 3">
    <name type="scientific">Winogradskyella poriferorum</name>
    <dbReference type="NCBI Taxonomy" id="307627"/>
    <lineage>
        <taxon>Bacteria</taxon>
        <taxon>Pseudomonadati</taxon>
        <taxon>Bacteroidota</taxon>
        <taxon>Flavobacteriia</taxon>
        <taxon>Flavobacteriales</taxon>
        <taxon>Flavobacteriaceae</taxon>
        <taxon>Winogradskyella</taxon>
    </lineage>
</organism>
<protein>
    <submittedName>
        <fullName evidence="2">Uncharacterized protein</fullName>
    </submittedName>
</protein>
<keyword evidence="3" id="KW-1185">Reference proteome</keyword>
<accession>A0ABU7W5B7</accession>
<comment type="caution">
    <text evidence="2">The sequence shown here is derived from an EMBL/GenBank/DDBJ whole genome shotgun (WGS) entry which is preliminary data.</text>
</comment>
<dbReference type="Proteomes" id="UP001356704">
    <property type="component" value="Unassembled WGS sequence"/>
</dbReference>